<dbReference type="PROSITE" id="PS50111">
    <property type="entry name" value="CHEMOTAXIS_TRANSDUC_2"/>
    <property type="match status" value="1"/>
</dbReference>
<dbReference type="Gene3D" id="6.10.340.10">
    <property type="match status" value="1"/>
</dbReference>
<dbReference type="AlphaFoldDB" id="A0A2P8H8N7"/>
<feature type="transmembrane region" description="Helical" evidence="9">
    <location>
        <begin position="177"/>
        <end position="199"/>
    </location>
</feature>
<dbReference type="FunFam" id="1.10.287.950:FF:000001">
    <property type="entry name" value="Methyl-accepting chemotaxis sensory transducer"/>
    <property type="match status" value="1"/>
</dbReference>
<dbReference type="GO" id="GO:0006935">
    <property type="term" value="P:chemotaxis"/>
    <property type="evidence" value="ECO:0007669"/>
    <property type="project" value="InterPro"/>
</dbReference>
<evidence type="ECO:0000256" key="3">
    <source>
        <dbReference type="ARBA" id="ARBA00023136"/>
    </source>
</evidence>
<keyword evidence="4 6" id="KW-0807">Transducer</keyword>
<dbReference type="Proteomes" id="UP000242310">
    <property type="component" value="Unassembled WGS sequence"/>
</dbReference>
<feature type="region of interest" description="Disordered" evidence="8">
    <location>
        <begin position="534"/>
        <end position="579"/>
    </location>
</feature>
<accession>A0A2P8H8N7</accession>
<evidence type="ECO:0000256" key="5">
    <source>
        <dbReference type="ARBA" id="ARBA00029447"/>
    </source>
</evidence>
<feature type="compositionally biased region" description="Basic and acidic residues" evidence="8">
    <location>
        <begin position="552"/>
        <end position="565"/>
    </location>
</feature>
<dbReference type="InterPro" id="IPR003660">
    <property type="entry name" value="HAMP_dom"/>
</dbReference>
<gene>
    <name evidence="12" type="ORF">B0H94_11467</name>
</gene>
<dbReference type="PANTHER" id="PTHR32089:SF112">
    <property type="entry name" value="LYSOZYME-LIKE PROTEIN-RELATED"/>
    <property type="match status" value="1"/>
</dbReference>
<dbReference type="EMBL" id="PYAV01000014">
    <property type="protein sequence ID" value="PSL42593.1"/>
    <property type="molecule type" value="Genomic_DNA"/>
</dbReference>
<dbReference type="InterPro" id="IPR007891">
    <property type="entry name" value="CHASE3"/>
</dbReference>
<dbReference type="GO" id="GO:0005886">
    <property type="term" value="C:plasma membrane"/>
    <property type="evidence" value="ECO:0007669"/>
    <property type="project" value="UniProtKB-SubCell"/>
</dbReference>
<comment type="caution">
    <text evidence="12">The sequence shown here is derived from an EMBL/GenBank/DDBJ whole genome shotgun (WGS) entry which is preliminary data.</text>
</comment>
<evidence type="ECO:0000256" key="2">
    <source>
        <dbReference type="ARBA" id="ARBA00022475"/>
    </source>
</evidence>
<sequence>MKVTLRKKLIGGFLGVAVVLSIAISIALTQMSQMSDTFDFLVHNETELRNNVADMEAAINRQSSYFRGYLLTESQDYYETFEAANEEIEDLIHDGRQLAQFPETLQAFNEILELNREYADEAGAALDLSPDNAVTYASTEVIPVGVDMENIVQELMNDIDTTVQTGADQALTGADQAFWVTTIVSFIAILIAVFGGVFISNRIAGPVKQLSKAAGELAEGDLSRDSLKVKNKDEIGELAQSFEAMKQNLRGMITRISASSQSVAASSEQMTRSAEETSNATSQITESIQEVAGGSDQQLQSTTEAKETSKEINEGMGQIAETVEQVSESSAKTGENAMNGLRVIDETVQQIKMLDEQSEDIVQKVNNLNELSEQIDSIIAMITNIAEQTNLLALNAAIEAARAGEHGKGFAVVADEVRKLAEQSNQSAQEVSGLVTQIQEGIGTSAEMVKGGRNAARSGLDHVEEARHEFTAIHDSVQSVTGQIEEVVAAVEEMSAGTESLDKQIQSTAEVAASTSSYAQNVAASAEEQMASMEEVSTSAETLASMAEELEKEVRQFQLDQKDEGSDSEVLVQENDNDT</sequence>
<proteinExistence type="inferred from homology"/>
<dbReference type="SMART" id="SM00283">
    <property type="entry name" value="MA"/>
    <property type="match status" value="1"/>
</dbReference>
<feature type="region of interest" description="Disordered" evidence="8">
    <location>
        <begin position="290"/>
        <end position="310"/>
    </location>
</feature>
<evidence type="ECO:0000256" key="6">
    <source>
        <dbReference type="PROSITE-ProRule" id="PRU00284"/>
    </source>
</evidence>
<evidence type="ECO:0000256" key="4">
    <source>
        <dbReference type="ARBA" id="ARBA00023224"/>
    </source>
</evidence>
<evidence type="ECO:0000256" key="1">
    <source>
        <dbReference type="ARBA" id="ARBA00004236"/>
    </source>
</evidence>
<dbReference type="InterPro" id="IPR004089">
    <property type="entry name" value="MCPsignal_dom"/>
</dbReference>
<dbReference type="Pfam" id="PF00672">
    <property type="entry name" value="HAMP"/>
    <property type="match status" value="1"/>
</dbReference>
<dbReference type="GO" id="GO:0004888">
    <property type="term" value="F:transmembrane signaling receptor activity"/>
    <property type="evidence" value="ECO:0007669"/>
    <property type="project" value="InterPro"/>
</dbReference>
<dbReference type="PANTHER" id="PTHR32089">
    <property type="entry name" value="METHYL-ACCEPTING CHEMOTAXIS PROTEIN MCPB"/>
    <property type="match status" value="1"/>
</dbReference>
<dbReference type="OrthoDB" id="107771at2"/>
<protein>
    <submittedName>
        <fullName evidence="12">Methyl-accepting chemotaxis protein</fullName>
    </submittedName>
</protein>
<dbReference type="Pfam" id="PF00015">
    <property type="entry name" value="MCPsignal"/>
    <property type="match status" value="1"/>
</dbReference>
<dbReference type="Gene3D" id="1.10.287.950">
    <property type="entry name" value="Methyl-accepting chemotaxis protein"/>
    <property type="match status" value="1"/>
</dbReference>
<dbReference type="InterPro" id="IPR004090">
    <property type="entry name" value="Chemotax_Me-accpt_rcpt"/>
</dbReference>
<dbReference type="CDD" id="cd06225">
    <property type="entry name" value="HAMP"/>
    <property type="match status" value="1"/>
</dbReference>
<keyword evidence="9" id="KW-0812">Transmembrane</keyword>
<dbReference type="CDD" id="cd11386">
    <property type="entry name" value="MCP_signal"/>
    <property type="match status" value="1"/>
</dbReference>
<dbReference type="PROSITE" id="PS50885">
    <property type="entry name" value="HAMP"/>
    <property type="match status" value="1"/>
</dbReference>
<keyword evidence="3 9" id="KW-0472">Membrane</keyword>
<feature type="coiled-coil region" evidence="7">
    <location>
        <begin position="351"/>
        <end position="388"/>
    </location>
</feature>
<evidence type="ECO:0000256" key="7">
    <source>
        <dbReference type="SAM" id="Coils"/>
    </source>
</evidence>
<feature type="domain" description="HAMP" evidence="11">
    <location>
        <begin position="201"/>
        <end position="254"/>
    </location>
</feature>
<evidence type="ECO:0000256" key="8">
    <source>
        <dbReference type="SAM" id="MobiDB-lite"/>
    </source>
</evidence>
<evidence type="ECO:0000256" key="9">
    <source>
        <dbReference type="SAM" id="Phobius"/>
    </source>
</evidence>
<keyword evidence="7" id="KW-0175">Coiled coil</keyword>
<feature type="domain" description="Methyl-accepting transducer" evidence="10">
    <location>
        <begin position="273"/>
        <end position="509"/>
    </location>
</feature>
<comment type="subcellular location">
    <subcellularLocation>
        <location evidence="1">Cell membrane</location>
    </subcellularLocation>
</comment>
<dbReference type="GO" id="GO:0007165">
    <property type="term" value="P:signal transduction"/>
    <property type="evidence" value="ECO:0007669"/>
    <property type="project" value="UniProtKB-KW"/>
</dbReference>
<dbReference type="Pfam" id="PF05227">
    <property type="entry name" value="CHASE3"/>
    <property type="match status" value="1"/>
</dbReference>
<evidence type="ECO:0000259" key="10">
    <source>
        <dbReference type="PROSITE" id="PS50111"/>
    </source>
</evidence>
<comment type="similarity">
    <text evidence="5">Belongs to the methyl-accepting chemotaxis (MCP) protein family.</text>
</comment>
<keyword evidence="9" id="KW-1133">Transmembrane helix</keyword>
<keyword evidence="2" id="KW-1003">Cell membrane</keyword>
<evidence type="ECO:0000259" key="11">
    <source>
        <dbReference type="PROSITE" id="PS50885"/>
    </source>
</evidence>
<dbReference type="SMART" id="SM00304">
    <property type="entry name" value="HAMP"/>
    <property type="match status" value="1"/>
</dbReference>
<reference evidence="12 13" key="1">
    <citation type="submission" date="2018-03" db="EMBL/GenBank/DDBJ databases">
        <title>Genomic Encyclopedia of Type Strains, Phase III (KMG-III): the genomes of soil and plant-associated and newly described type strains.</title>
        <authorList>
            <person name="Whitman W."/>
        </authorList>
    </citation>
    <scope>NUCLEOTIDE SEQUENCE [LARGE SCALE GENOMIC DNA]</scope>
    <source>
        <strain evidence="12 13">CGMCC 1.07653</strain>
    </source>
</reference>
<evidence type="ECO:0000313" key="13">
    <source>
        <dbReference type="Proteomes" id="UP000242310"/>
    </source>
</evidence>
<name>A0A2P8H8N7_9BACI</name>
<dbReference type="SUPFAM" id="SSF58104">
    <property type="entry name" value="Methyl-accepting chemotaxis protein (MCP) signaling domain"/>
    <property type="match status" value="1"/>
</dbReference>
<evidence type="ECO:0000313" key="12">
    <source>
        <dbReference type="EMBL" id="PSL42593.1"/>
    </source>
</evidence>
<dbReference type="PRINTS" id="PR00260">
    <property type="entry name" value="CHEMTRNSDUCR"/>
</dbReference>
<keyword evidence="13" id="KW-1185">Reference proteome</keyword>
<organism evidence="12 13">
    <name type="scientific">Salsuginibacillus halophilus</name>
    <dbReference type="NCBI Taxonomy" id="517424"/>
    <lineage>
        <taxon>Bacteria</taxon>
        <taxon>Bacillati</taxon>
        <taxon>Bacillota</taxon>
        <taxon>Bacilli</taxon>
        <taxon>Bacillales</taxon>
        <taxon>Bacillaceae</taxon>
        <taxon>Salsuginibacillus</taxon>
    </lineage>
</organism>